<keyword evidence="6" id="KW-0472">Membrane</keyword>
<gene>
    <name evidence="7" type="ORF">SEMRO_179_G078520.1</name>
</gene>
<feature type="compositionally biased region" description="Polar residues" evidence="5">
    <location>
        <begin position="242"/>
        <end position="266"/>
    </location>
</feature>
<accession>A0A9N8DQ52</accession>
<dbReference type="Pfam" id="PF00560">
    <property type="entry name" value="LRR_1"/>
    <property type="match status" value="2"/>
</dbReference>
<dbReference type="PANTHER" id="PTHR48057">
    <property type="entry name" value="LEUCINE-RICH REPEAT SERINE/THREONINE-PROTEIN KINASE 1"/>
    <property type="match status" value="1"/>
</dbReference>
<evidence type="ECO:0000313" key="8">
    <source>
        <dbReference type="Proteomes" id="UP001153069"/>
    </source>
</evidence>
<dbReference type="FunFam" id="3.80.10.10:FF:000041">
    <property type="entry name" value="LRR receptor-like serine/threonine-protein kinase ERECTA"/>
    <property type="match status" value="1"/>
</dbReference>
<dbReference type="AlphaFoldDB" id="A0A9N8DQ52"/>
<keyword evidence="3" id="KW-0433">Leucine-rich repeat</keyword>
<keyword evidence="8" id="KW-1185">Reference proteome</keyword>
<evidence type="ECO:0000256" key="6">
    <source>
        <dbReference type="SAM" id="Phobius"/>
    </source>
</evidence>
<keyword evidence="2" id="KW-1003">Cell membrane</keyword>
<dbReference type="PANTHER" id="PTHR48057:SF7">
    <property type="entry name" value="LEUCINE-RICH REPEAT SERINE_THREONINE-PROTEIN KINASE 1"/>
    <property type="match status" value="1"/>
</dbReference>
<dbReference type="OrthoDB" id="203703at2759"/>
<feature type="region of interest" description="Disordered" evidence="5">
    <location>
        <begin position="216"/>
        <end position="278"/>
    </location>
</feature>
<dbReference type="InterPro" id="IPR032675">
    <property type="entry name" value="LRR_dom_sf"/>
</dbReference>
<dbReference type="Pfam" id="PF13855">
    <property type="entry name" value="LRR_8"/>
    <property type="match status" value="1"/>
</dbReference>
<evidence type="ECO:0000256" key="4">
    <source>
        <dbReference type="ARBA" id="ARBA00022737"/>
    </source>
</evidence>
<evidence type="ECO:0000256" key="3">
    <source>
        <dbReference type="ARBA" id="ARBA00022614"/>
    </source>
</evidence>
<evidence type="ECO:0000256" key="1">
    <source>
        <dbReference type="ARBA" id="ARBA00004236"/>
    </source>
</evidence>
<proteinExistence type="predicted"/>
<comment type="subcellular location">
    <subcellularLocation>
        <location evidence="1">Cell membrane</location>
    </subcellularLocation>
</comment>
<comment type="caution">
    <text evidence="7">The sequence shown here is derived from an EMBL/GenBank/DDBJ whole genome shotgun (WGS) entry which is preliminary data.</text>
</comment>
<dbReference type="Proteomes" id="UP001153069">
    <property type="component" value="Unassembled WGS sequence"/>
</dbReference>
<organism evidence="7 8">
    <name type="scientific">Seminavis robusta</name>
    <dbReference type="NCBI Taxonomy" id="568900"/>
    <lineage>
        <taxon>Eukaryota</taxon>
        <taxon>Sar</taxon>
        <taxon>Stramenopiles</taxon>
        <taxon>Ochrophyta</taxon>
        <taxon>Bacillariophyta</taxon>
        <taxon>Bacillariophyceae</taxon>
        <taxon>Bacillariophycidae</taxon>
        <taxon>Naviculales</taxon>
        <taxon>Naviculaceae</taxon>
        <taxon>Seminavis</taxon>
    </lineage>
</organism>
<keyword evidence="6" id="KW-1133">Transmembrane helix</keyword>
<feature type="compositionally biased region" description="Basic and acidic residues" evidence="5">
    <location>
        <begin position="328"/>
        <end position="356"/>
    </location>
</feature>
<dbReference type="InterPro" id="IPR003591">
    <property type="entry name" value="Leu-rich_rpt_typical-subtyp"/>
</dbReference>
<name>A0A9N8DQ52_9STRA</name>
<dbReference type="InterPro" id="IPR001611">
    <property type="entry name" value="Leu-rich_rpt"/>
</dbReference>
<feature type="transmembrane region" description="Helical" evidence="6">
    <location>
        <begin position="520"/>
        <end position="542"/>
    </location>
</feature>
<protein>
    <submittedName>
        <fullName evidence="7">Leucine Rich Repeat</fullName>
    </submittedName>
</protein>
<evidence type="ECO:0000256" key="5">
    <source>
        <dbReference type="SAM" id="MobiDB-lite"/>
    </source>
</evidence>
<dbReference type="InterPro" id="IPR052595">
    <property type="entry name" value="LRRC69/RLP"/>
</dbReference>
<feature type="region of interest" description="Disordered" evidence="5">
    <location>
        <begin position="440"/>
        <end position="461"/>
    </location>
</feature>
<evidence type="ECO:0000313" key="7">
    <source>
        <dbReference type="EMBL" id="CAB9503899.1"/>
    </source>
</evidence>
<evidence type="ECO:0000256" key="2">
    <source>
        <dbReference type="ARBA" id="ARBA00022475"/>
    </source>
</evidence>
<dbReference type="EMBL" id="CAICTM010000178">
    <property type="protein sequence ID" value="CAB9503899.1"/>
    <property type="molecule type" value="Genomic_DNA"/>
</dbReference>
<sequence length="946" mass="105178">MEDRDDDDNESAVRALNTAMTKQEQSLKIFKDDPLMVNRPFDEIPASRNSSAAPSDETTTFLGIVSRSDSNTSDVLGAAGVTNDSPAAFVRAGDIDGEDDGIQDEMKNLVVSENLLRKEMERATRVASRSSIEQLSSDLLAATEIICNQVAGNDSPSIEEIRAHVTKEQSKGDEVGSCNTVHNMHDLAFVDDIMETVMDTVLGCKGDDDQKIPTQYARRRTTTATSKAAKEDLEKSPVLGASTPQALLSTRSAPARNGTQMTSSGSRDAPSMAYRSSSMALTDKEKAFVVRELRNARSIATKQKKERDPKLSGHAIGEGNHRGQGKRKVIENRNDSQKMSSADERAKRPSLMERMKSFSSQRKSVPSEEEPRKDVTVCVTVGESSVLTPVEVEVEDIEKPRSKPSLLEQPRSKRSLMERARLLSKQWSSVGGKVFGEITKRKEEPPRSTTSTEAAVHPEIDQEAPAPLSDVYVIEEHGHEVEAFYQADTRVSVLERDTFPEQHREWKNELFKKGWLGMRLIYWVMLLLLAINLLLLGVILLVTDDSVEKSSSQSIQTTNPPTTVSPSIEINLPLPVHTIEALRNPSSPQSKAYEWLIKDPAYFQYSNDRKLQRMALATLYYSTNGPNWTFANSMLTYDSDECQWFYNRAARASPAACGIAGGLIESLMLDQNNLEGKLPPELWLMTSLKFLSLANNQLTSTIPSEGLEKLTDLQFFGVTKSGLSGPIPPSIGYLSNLELLDLSANRFTSTIPITFRNLSKLRELRLHKNGLNGTLPDGVLFGLSNLQQMYLFENQLSGSIPSSIKHMHSVEDLFLYNNRFSSSLPTDLGHLTRLQRLWLDRNRFTGQIPKQLGNLHMLMQLSLFSNELSGTIPRALSNARSLQQVRLEDNLLTGQVPDRVCDWFSREGDDNDLDIEKILSVDCIEVSCNCNCNCPRPGSEGFLHSP</sequence>
<keyword evidence="6" id="KW-0812">Transmembrane</keyword>
<dbReference type="SMART" id="SM00369">
    <property type="entry name" value="LRR_TYP"/>
    <property type="match status" value="6"/>
</dbReference>
<keyword evidence="4" id="KW-0677">Repeat</keyword>
<dbReference type="FunFam" id="3.80.10.10:FF:000383">
    <property type="entry name" value="Leucine-rich repeat receptor protein kinase EMS1"/>
    <property type="match status" value="1"/>
</dbReference>
<dbReference type="SUPFAM" id="SSF52058">
    <property type="entry name" value="L domain-like"/>
    <property type="match status" value="1"/>
</dbReference>
<dbReference type="PROSITE" id="PS51450">
    <property type="entry name" value="LRR"/>
    <property type="match status" value="1"/>
</dbReference>
<dbReference type="GO" id="GO:0005886">
    <property type="term" value="C:plasma membrane"/>
    <property type="evidence" value="ECO:0007669"/>
    <property type="project" value="UniProtKB-SubCell"/>
</dbReference>
<feature type="region of interest" description="Disordered" evidence="5">
    <location>
        <begin position="299"/>
        <end position="372"/>
    </location>
</feature>
<dbReference type="Gene3D" id="3.80.10.10">
    <property type="entry name" value="Ribonuclease Inhibitor"/>
    <property type="match status" value="2"/>
</dbReference>
<reference evidence="7" key="1">
    <citation type="submission" date="2020-06" db="EMBL/GenBank/DDBJ databases">
        <authorList>
            <consortium name="Plant Systems Biology data submission"/>
        </authorList>
    </citation>
    <scope>NUCLEOTIDE SEQUENCE</scope>
    <source>
        <strain evidence="7">D6</strain>
    </source>
</reference>